<keyword evidence="2" id="KW-1185">Reference proteome</keyword>
<gene>
    <name evidence="1" type="ORF">KSX_41640</name>
</gene>
<dbReference type="EMBL" id="BNJF01000002">
    <property type="protein sequence ID" value="GHO46001.1"/>
    <property type="molecule type" value="Genomic_DNA"/>
</dbReference>
<evidence type="ECO:0000313" key="1">
    <source>
        <dbReference type="EMBL" id="GHO46001.1"/>
    </source>
</evidence>
<dbReference type="Pfam" id="PF09844">
    <property type="entry name" value="DUF2071"/>
    <property type="match status" value="1"/>
</dbReference>
<dbReference type="InterPro" id="IPR018644">
    <property type="entry name" value="DUF2071"/>
</dbReference>
<accession>A0A8J3MTJ8</accession>
<proteinExistence type="predicted"/>
<reference evidence="1" key="1">
    <citation type="submission" date="2020-10" db="EMBL/GenBank/DDBJ databases">
        <title>Taxonomic study of unclassified bacteria belonging to the class Ktedonobacteria.</title>
        <authorList>
            <person name="Yabe S."/>
            <person name="Wang C.M."/>
            <person name="Zheng Y."/>
            <person name="Sakai Y."/>
            <person name="Cavaletti L."/>
            <person name="Monciardini P."/>
            <person name="Donadio S."/>
        </authorList>
    </citation>
    <scope>NUCLEOTIDE SEQUENCE</scope>
    <source>
        <strain evidence="1">SOSP1-1</strain>
    </source>
</reference>
<sequence>MSNSTHRLPIAMKTTFQDILLLTYAVPPPLLADLLPAYIHPYIHNGRSYISIVIGNMRGMRPGVLPEFLGTSYYQIVYRAVVCLRDLDGRERRGVFFLRSDSNDPVMNYFGNRLTEFRFHFFHTGAISLFQRHQELLVSVETADKQGDLVAYLRNQGSAEHLPPAEDFATIEEEKNTLVQLFHAYAYDPEHAIVYDLEIERGEWSLQRLEMLDVFSAFFKEYPFPAATARPISHIYIQECSYIWKPMIAIPVSTLQKMKGG</sequence>
<evidence type="ECO:0000313" key="2">
    <source>
        <dbReference type="Proteomes" id="UP000612362"/>
    </source>
</evidence>
<dbReference type="RefSeq" id="WP_220195409.1">
    <property type="nucleotide sequence ID" value="NZ_BNJF01000002.1"/>
</dbReference>
<organism evidence="1 2">
    <name type="scientific">Ktedonospora formicarum</name>
    <dbReference type="NCBI Taxonomy" id="2778364"/>
    <lineage>
        <taxon>Bacteria</taxon>
        <taxon>Bacillati</taxon>
        <taxon>Chloroflexota</taxon>
        <taxon>Ktedonobacteria</taxon>
        <taxon>Ktedonobacterales</taxon>
        <taxon>Ktedonobacteraceae</taxon>
        <taxon>Ktedonospora</taxon>
    </lineage>
</organism>
<comment type="caution">
    <text evidence="1">The sequence shown here is derived from an EMBL/GenBank/DDBJ whole genome shotgun (WGS) entry which is preliminary data.</text>
</comment>
<dbReference type="Proteomes" id="UP000612362">
    <property type="component" value="Unassembled WGS sequence"/>
</dbReference>
<evidence type="ECO:0008006" key="3">
    <source>
        <dbReference type="Google" id="ProtNLM"/>
    </source>
</evidence>
<protein>
    <recommendedName>
        <fullName evidence="3">DUF2071 domain-containing protein</fullName>
    </recommendedName>
</protein>
<name>A0A8J3MTJ8_9CHLR</name>
<dbReference type="AlphaFoldDB" id="A0A8J3MTJ8"/>